<sequence length="31" mass="3637">MPDVVTLGSVNVDRTWYLPAERVRDLEARYD</sequence>
<keyword evidence="2" id="KW-1185">Reference proteome</keyword>
<evidence type="ECO:0000313" key="2">
    <source>
        <dbReference type="Proteomes" id="UP000001903"/>
    </source>
</evidence>
<dbReference type="KEGG" id="htu:Htur_3374"/>
<dbReference type="EMBL" id="CP001860">
    <property type="protein sequence ID" value="ADB62237.1"/>
    <property type="molecule type" value="Genomic_DNA"/>
</dbReference>
<dbReference type="Proteomes" id="UP000001903">
    <property type="component" value="Chromosome"/>
</dbReference>
<organism evidence="1 2">
    <name type="scientific">Haloterrigena turkmenica (strain ATCC 51198 / DSM 5511 / JCM 9101 / NCIMB 13204 / VKM B-1734 / 4k)</name>
    <name type="common">Halococcus turkmenicus</name>
    <dbReference type="NCBI Taxonomy" id="543526"/>
    <lineage>
        <taxon>Archaea</taxon>
        <taxon>Methanobacteriati</taxon>
        <taxon>Methanobacteriota</taxon>
        <taxon>Stenosarchaea group</taxon>
        <taxon>Halobacteria</taxon>
        <taxon>Halobacteriales</taxon>
        <taxon>Natrialbaceae</taxon>
        <taxon>Haloterrigena</taxon>
    </lineage>
</organism>
<accession>D2RPT5</accession>
<dbReference type="AlphaFoldDB" id="D2RPT5"/>
<name>D2RPT5_HALTV</name>
<evidence type="ECO:0000313" key="1">
    <source>
        <dbReference type="EMBL" id="ADB62237.1"/>
    </source>
</evidence>
<protein>
    <submittedName>
        <fullName evidence="1">Uncharacterized protein</fullName>
    </submittedName>
</protein>
<dbReference type="STRING" id="543526.Htur_3374"/>
<proteinExistence type="predicted"/>
<dbReference type="HOGENOM" id="CLU_3394496_0_0_2"/>
<reference evidence="1 2" key="1">
    <citation type="journal article" date="2010" name="Stand. Genomic Sci.">
        <title>Complete genome sequence of Haloterrigena turkmenica type strain (4k).</title>
        <authorList>
            <person name="Saunders E."/>
            <person name="Tindall B.J."/>
            <person name="Fahnrich R."/>
            <person name="Lapidus A."/>
            <person name="Copeland A."/>
            <person name="Del Rio T.G."/>
            <person name="Lucas S."/>
            <person name="Chen F."/>
            <person name="Tice H."/>
            <person name="Cheng J.F."/>
            <person name="Han C."/>
            <person name="Detter J.C."/>
            <person name="Bruce D."/>
            <person name="Goodwin L."/>
            <person name="Chain P."/>
            <person name="Pitluck S."/>
            <person name="Pati A."/>
            <person name="Ivanova N."/>
            <person name="Mavromatis K."/>
            <person name="Chen A."/>
            <person name="Palaniappan K."/>
            <person name="Land M."/>
            <person name="Hauser L."/>
            <person name="Chang Y.J."/>
            <person name="Jeffries C.D."/>
            <person name="Brettin T."/>
            <person name="Rohde M."/>
            <person name="Goker M."/>
            <person name="Bristow J."/>
            <person name="Eisen J.A."/>
            <person name="Markowitz V."/>
            <person name="Hugenholtz P."/>
            <person name="Klenk H.P."/>
            <person name="Kyrpides N.C."/>
        </authorList>
    </citation>
    <scope>NUCLEOTIDE SEQUENCE [LARGE SCALE GENOMIC DNA]</scope>
    <source>
        <strain evidence="2">ATCC 51198 / DSM 5511 / JCM 9101 / NCIMB 13204 / VKM B-1734 / 4k</strain>
    </source>
</reference>
<gene>
    <name evidence="1" type="ordered locus">Htur_3374</name>
</gene>